<evidence type="ECO:0000313" key="26">
    <source>
        <dbReference type="EMBL" id="SCU97461.1"/>
    </source>
</evidence>
<comment type="subunit">
    <text evidence="18">Interacts with RAD51 and DMC1.</text>
</comment>
<dbReference type="InterPro" id="IPR001650">
    <property type="entry name" value="Helicase_C-like"/>
</dbReference>
<keyword evidence="7" id="KW-0378">Hydrolase</keyword>
<dbReference type="CDD" id="cd18793">
    <property type="entry name" value="SF2_C_SNF"/>
    <property type="match status" value="1"/>
</dbReference>
<dbReference type="Proteomes" id="UP000190274">
    <property type="component" value="Chromosome H"/>
</dbReference>
<dbReference type="STRING" id="1266660.A0A1G4K1K9"/>
<evidence type="ECO:0000256" key="9">
    <source>
        <dbReference type="ARBA" id="ARBA00022840"/>
    </source>
</evidence>
<keyword evidence="13" id="KW-0234">DNA repair</keyword>
<dbReference type="EMBL" id="LT598461">
    <property type="protein sequence ID" value="SCU97461.1"/>
    <property type="molecule type" value="Genomic_DNA"/>
</dbReference>
<dbReference type="GO" id="GO:0005524">
    <property type="term" value="F:ATP binding"/>
    <property type="evidence" value="ECO:0007669"/>
    <property type="project" value="InterPro"/>
</dbReference>
<dbReference type="InterPro" id="IPR050496">
    <property type="entry name" value="SNF2_RAD54_helicase_repair"/>
</dbReference>
<keyword evidence="15" id="KW-0469">Meiosis</keyword>
<dbReference type="InterPro" id="IPR000330">
    <property type="entry name" value="SNF2_N"/>
</dbReference>
<dbReference type="EC" id="3.6.4.12" evidence="3"/>
<proteinExistence type="inferred from homology"/>
<evidence type="ECO:0000256" key="11">
    <source>
        <dbReference type="ARBA" id="ARBA00023125"/>
    </source>
</evidence>
<evidence type="ECO:0000256" key="4">
    <source>
        <dbReference type="ARBA" id="ARBA00022499"/>
    </source>
</evidence>
<dbReference type="Pfam" id="PF00176">
    <property type="entry name" value="SNF2-rel_dom"/>
    <property type="match status" value="1"/>
</dbReference>
<evidence type="ECO:0000256" key="21">
    <source>
        <dbReference type="ARBA" id="ARBA00077864"/>
    </source>
</evidence>
<evidence type="ECO:0000256" key="23">
    <source>
        <dbReference type="SAM" id="MobiDB-lite"/>
    </source>
</evidence>
<dbReference type="InterPro" id="IPR014001">
    <property type="entry name" value="Helicase_ATP-bd"/>
</dbReference>
<dbReference type="GO" id="GO:0003690">
    <property type="term" value="F:double-stranded DNA binding"/>
    <property type="evidence" value="ECO:0007669"/>
    <property type="project" value="EnsemblFungi"/>
</dbReference>
<dbReference type="InterPro" id="IPR038718">
    <property type="entry name" value="SNF2-like_sf"/>
</dbReference>
<dbReference type="SMART" id="SM00487">
    <property type="entry name" value="DEXDc"/>
    <property type="match status" value="1"/>
</dbReference>
<evidence type="ECO:0000259" key="24">
    <source>
        <dbReference type="PROSITE" id="PS51192"/>
    </source>
</evidence>
<comment type="function">
    <text evidence="17">Involved in the recombinational repair of double-strand breaks (DSB) in DNA during mitosis and meiosis. Has DNA dependent ATPase activity. Promotes D-loop (displacement loop) formation with RAD51 recombinase. Modifies the topology of double-stranded DNA during the D-loop reaction to facilitate the invasion of the homologous duplex molecule by the initiating single-stranded DNA substrate. Required for adaptation from G2/M checkpoint arrest induced by a double strand break, by participating in monitoring the extent of single-stranded DNA produced by resection of DNA ends. This role is distinct from its roles in recombination. Promotes colocalization of RAD51 and DMC1 during meiotic recombination. Involved in crossover interference.</text>
</comment>
<evidence type="ECO:0000256" key="15">
    <source>
        <dbReference type="ARBA" id="ARBA00023254"/>
    </source>
</evidence>
<dbReference type="PROSITE" id="PS51194">
    <property type="entry name" value="HELICASE_CTER"/>
    <property type="match status" value="1"/>
</dbReference>
<dbReference type="SUPFAM" id="SSF52540">
    <property type="entry name" value="P-loop containing nucleoside triphosphate hydrolases"/>
    <property type="match status" value="2"/>
</dbReference>
<dbReference type="CDD" id="cd18004">
    <property type="entry name" value="DEXHc_RAD54"/>
    <property type="match status" value="1"/>
</dbReference>
<comment type="similarity">
    <text evidence="2">Belongs to the SNF2/RAD54 helicase family.</text>
</comment>
<dbReference type="GO" id="GO:0016787">
    <property type="term" value="F:hydrolase activity"/>
    <property type="evidence" value="ECO:0007669"/>
    <property type="project" value="UniProtKB-KW"/>
</dbReference>
<dbReference type="PROSITE" id="PS51192">
    <property type="entry name" value="HELICASE_ATP_BIND_1"/>
    <property type="match status" value="1"/>
</dbReference>
<dbReference type="GO" id="GO:0030491">
    <property type="term" value="P:heteroduplex formation"/>
    <property type="evidence" value="ECO:0007669"/>
    <property type="project" value="EnsemblFungi"/>
</dbReference>
<accession>A0A1G4K1K9</accession>
<evidence type="ECO:0000256" key="10">
    <source>
        <dbReference type="ARBA" id="ARBA00022843"/>
    </source>
</evidence>
<dbReference type="GO" id="GO:0000724">
    <property type="term" value="P:double-strand break repair via homologous recombination"/>
    <property type="evidence" value="ECO:0007669"/>
    <property type="project" value="TreeGrafter"/>
</dbReference>
<evidence type="ECO:0000256" key="19">
    <source>
        <dbReference type="ARBA" id="ARBA00072543"/>
    </source>
</evidence>
<dbReference type="SMART" id="SM00490">
    <property type="entry name" value="HELICc"/>
    <property type="match status" value="1"/>
</dbReference>
<keyword evidence="10" id="KW-0832">Ubl conjugation</keyword>
<keyword evidence="5" id="KW-0547">Nucleotide-binding</keyword>
<keyword evidence="11" id="KW-0238">DNA-binding</keyword>
<dbReference type="GO" id="GO:0007131">
    <property type="term" value="P:reciprocal meiotic recombination"/>
    <property type="evidence" value="ECO:0007669"/>
    <property type="project" value="EnsemblFungi"/>
</dbReference>
<dbReference type="Gene3D" id="3.40.50.300">
    <property type="entry name" value="P-loop containing nucleotide triphosphate hydrolases"/>
    <property type="match status" value="1"/>
</dbReference>
<evidence type="ECO:0000256" key="12">
    <source>
        <dbReference type="ARBA" id="ARBA00023172"/>
    </source>
</evidence>
<dbReference type="GO" id="GO:0005634">
    <property type="term" value="C:nucleus"/>
    <property type="evidence" value="ECO:0007669"/>
    <property type="project" value="UniProtKB-SubCell"/>
</dbReference>
<evidence type="ECO:0000256" key="14">
    <source>
        <dbReference type="ARBA" id="ARBA00023242"/>
    </source>
</evidence>
<evidence type="ECO:0000256" key="18">
    <source>
        <dbReference type="ARBA" id="ARBA00065350"/>
    </source>
</evidence>
<keyword evidence="9" id="KW-0067">ATP-binding</keyword>
<gene>
    <name evidence="26" type="ORF">LADA_0H06414G</name>
</gene>
<evidence type="ECO:0000256" key="5">
    <source>
        <dbReference type="ARBA" id="ARBA00022741"/>
    </source>
</evidence>
<evidence type="ECO:0000256" key="1">
    <source>
        <dbReference type="ARBA" id="ARBA00004123"/>
    </source>
</evidence>
<organism evidence="26 27">
    <name type="scientific">Lachancea dasiensis</name>
    <dbReference type="NCBI Taxonomy" id="1072105"/>
    <lineage>
        <taxon>Eukaryota</taxon>
        <taxon>Fungi</taxon>
        <taxon>Dikarya</taxon>
        <taxon>Ascomycota</taxon>
        <taxon>Saccharomycotina</taxon>
        <taxon>Saccharomycetes</taxon>
        <taxon>Saccharomycetales</taxon>
        <taxon>Saccharomycetaceae</taxon>
        <taxon>Lachancea</taxon>
    </lineage>
</organism>
<evidence type="ECO:0000256" key="16">
    <source>
        <dbReference type="ARBA" id="ARBA00047995"/>
    </source>
</evidence>
<dbReference type="GO" id="GO:0032392">
    <property type="term" value="P:DNA geometric change"/>
    <property type="evidence" value="ECO:0007669"/>
    <property type="project" value="EnsemblFungi"/>
</dbReference>
<evidence type="ECO:0000259" key="25">
    <source>
        <dbReference type="PROSITE" id="PS51194"/>
    </source>
</evidence>
<keyword evidence="27" id="KW-1185">Reference proteome</keyword>
<name>A0A1G4K1K9_9SACH</name>
<keyword evidence="12" id="KW-0233">DNA recombination</keyword>
<dbReference type="Gene3D" id="3.40.50.10810">
    <property type="entry name" value="Tandem AAA-ATPase domain"/>
    <property type="match status" value="1"/>
</dbReference>
<dbReference type="PANTHER" id="PTHR45629">
    <property type="entry name" value="SNF2/RAD54 FAMILY MEMBER"/>
    <property type="match status" value="1"/>
</dbReference>
<feature type="region of interest" description="Disordered" evidence="23">
    <location>
        <begin position="1"/>
        <end position="64"/>
    </location>
</feature>
<keyword evidence="14" id="KW-0539">Nucleus</keyword>
<evidence type="ECO:0000256" key="20">
    <source>
        <dbReference type="ARBA" id="ARBA00076096"/>
    </source>
</evidence>
<sequence>MKLPQYVNKPFKSPLIASRTQLETKSGVLRQDPKDQDPRQKIHKRHNQEAEPSPHSTKKASNTSNCYSITYRKRTSKKNKTWDGDGYAIELSSGSFRFYKETGQCMGSASLSNCEDKFEKIFSCAGHEYQLDHQIKDENVIQELTTIVGNSVASGSRQRSLSPLPSVSPIPVVPVQKFKPIKKNPLQSRRTDLLSGSKTVTSRPLFEASHIENALVMNRIKGSDLDVVVDPILSKHLRPHQRIGIKFMYDCVMGLSKPQGYEEDGKTVTILEKTDEINGCLLADDMGLGKTLMTITLIWTLLKQNPLPPLGTTSQSGIPLQGVCSKVLVVCPVTLIGNWKREFGKWLNLNRIGVLTLSSKSTPEKDKLETRNFLKVQRSYQVLILGYEKVLSVSDVLFECRASIGLLVCDEGHRLKNNQSKTLNALKSIDIPKKILLTGTPIQNDLAEFFTILDFLNDGILGTFAQFKRDFINPISRSREVNNRYNELIQELGKERTNELIETTKRFTLRRTSDTIAKFLPPKTDIILFCKPTSNQLEAFESVLTKCHLDFSTMAYSSCLSLITLFKKICNSPSLISQDTFYLERIKPTINLTHHLSPDSGKLKVLSMLLSNIAKLNPREKIVIVSNYTQTLDIIQNLLRSNNFTNTRLDGSTPAKERDKIVNAFNKTPSIFVFLLSAKSGGVGLNLIGASRLILFDNDWNPAIDHQAMSRIHRDGQTKPCFIYRLLTTGCIDEKIFQRQLMKNSLSAKFMGGPGKESSDKADDDLFGNEDLKDLFSVLDSTSSNTHDLICTCVGDGSLEMKSAASNNEFQKPRVQPPTLNGWTSAMELRQATELANKENDIQKAALVKQCLNGYKHLKPSERCDLSEELAIDLTSTITFAFLKE</sequence>
<dbReference type="InterPro" id="IPR027417">
    <property type="entry name" value="P-loop_NTPase"/>
</dbReference>
<evidence type="ECO:0000256" key="3">
    <source>
        <dbReference type="ARBA" id="ARBA00012551"/>
    </source>
</evidence>
<comment type="catalytic activity">
    <reaction evidence="16">
        <text>ATP + H2O = ADP + phosphate + H(+)</text>
        <dbReference type="Rhea" id="RHEA:13065"/>
        <dbReference type="ChEBI" id="CHEBI:15377"/>
        <dbReference type="ChEBI" id="CHEBI:15378"/>
        <dbReference type="ChEBI" id="CHEBI:30616"/>
        <dbReference type="ChEBI" id="CHEBI:43474"/>
        <dbReference type="ChEBI" id="CHEBI:456216"/>
        <dbReference type="EC" id="3.6.4.12"/>
    </reaction>
</comment>
<dbReference type="OrthoDB" id="413460at2759"/>
<dbReference type="AlphaFoldDB" id="A0A1G4K1K9"/>
<evidence type="ECO:0000256" key="13">
    <source>
        <dbReference type="ARBA" id="ARBA00023204"/>
    </source>
</evidence>
<evidence type="ECO:0000256" key="22">
    <source>
        <dbReference type="ARBA" id="ARBA00082011"/>
    </source>
</evidence>
<dbReference type="InterPro" id="IPR049730">
    <property type="entry name" value="SNF2/RAD54-like_C"/>
</dbReference>
<dbReference type="GO" id="GO:0015616">
    <property type="term" value="F:DNA translocase activity"/>
    <property type="evidence" value="ECO:0007669"/>
    <property type="project" value="EnsemblFungi"/>
</dbReference>
<keyword evidence="4" id="KW-1017">Isopeptide bond</keyword>
<dbReference type="Pfam" id="PF00271">
    <property type="entry name" value="Helicase_C"/>
    <property type="match status" value="1"/>
</dbReference>
<evidence type="ECO:0000256" key="6">
    <source>
        <dbReference type="ARBA" id="ARBA00022763"/>
    </source>
</evidence>
<feature type="domain" description="Helicase C-terminal" evidence="25">
    <location>
        <begin position="608"/>
        <end position="767"/>
    </location>
</feature>
<evidence type="ECO:0000256" key="7">
    <source>
        <dbReference type="ARBA" id="ARBA00022801"/>
    </source>
</evidence>
<dbReference type="GO" id="GO:0045144">
    <property type="term" value="P:meiotic sister chromatid segregation"/>
    <property type="evidence" value="ECO:0007669"/>
    <property type="project" value="EnsemblFungi"/>
</dbReference>
<dbReference type="FunFam" id="3.40.50.10810:FF:000058">
    <property type="entry name" value="RDH54p DNA-dependent ATPase"/>
    <property type="match status" value="1"/>
</dbReference>
<reference evidence="26 27" key="1">
    <citation type="submission" date="2016-03" db="EMBL/GenBank/DDBJ databases">
        <authorList>
            <person name="Devillers H."/>
        </authorList>
    </citation>
    <scope>NUCLEOTIDE SEQUENCE [LARGE SCALE GENOMIC DNA]</scope>
    <source>
        <strain evidence="26">CBS 10888</strain>
    </source>
</reference>
<keyword evidence="6" id="KW-0227">DNA damage</keyword>
<protein>
    <recommendedName>
        <fullName evidence="19">DNA repair and recombination protein RDH54</fullName>
        <ecNumber evidence="3">3.6.4.12</ecNumber>
    </recommendedName>
    <alternativeName>
        <fullName evidence="22">RAD homolog 54</fullName>
    </alternativeName>
    <alternativeName>
        <fullName evidence="21">Recombination factor TID1</fullName>
    </alternativeName>
    <alternativeName>
        <fullName evidence="20">Two hybrid interaction with DMC1 protein 1</fullName>
    </alternativeName>
</protein>
<evidence type="ECO:0000256" key="2">
    <source>
        <dbReference type="ARBA" id="ARBA00007025"/>
    </source>
</evidence>
<keyword evidence="8" id="KW-0347">Helicase</keyword>
<evidence type="ECO:0000256" key="17">
    <source>
        <dbReference type="ARBA" id="ARBA00060154"/>
    </source>
</evidence>
<dbReference type="Gene3D" id="1.20.120.850">
    <property type="entry name" value="SWI2/SNF2 ATPases, N-terminal domain"/>
    <property type="match status" value="1"/>
</dbReference>
<feature type="domain" description="Helicase ATP-binding" evidence="24">
    <location>
        <begin position="271"/>
        <end position="459"/>
    </location>
</feature>
<evidence type="ECO:0000256" key="8">
    <source>
        <dbReference type="ARBA" id="ARBA00022806"/>
    </source>
</evidence>
<dbReference type="PANTHER" id="PTHR45629:SF7">
    <property type="entry name" value="DNA EXCISION REPAIR PROTEIN ERCC-6-RELATED"/>
    <property type="match status" value="1"/>
</dbReference>
<feature type="compositionally biased region" description="Basic and acidic residues" evidence="23">
    <location>
        <begin position="31"/>
        <end position="40"/>
    </location>
</feature>
<comment type="subcellular location">
    <subcellularLocation>
        <location evidence="1">Nucleus</location>
    </subcellularLocation>
</comment>
<dbReference type="GO" id="GO:0003678">
    <property type="term" value="F:DNA helicase activity"/>
    <property type="evidence" value="ECO:0007669"/>
    <property type="project" value="UniProtKB-EC"/>
</dbReference>
<evidence type="ECO:0000313" key="27">
    <source>
        <dbReference type="Proteomes" id="UP000190274"/>
    </source>
</evidence>